<accession>A0A1T4W1E1</accession>
<dbReference type="STRING" id="39495.SAMN02745111_02155"/>
<dbReference type="Proteomes" id="UP000190814">
    <property type="component" value="Unassembled WGS sequence"/>
</dbReference>
<feature type="transmembrane region" description="Helical" evidence="1">
    <location>
        <begin position="7"/>
        <end position="27"/>
    </location>
</feature>
<proteinExistence type="predicted"/>
<keyword evidence="1" id="KW-0812">Transmembrane</keyword>
<keyword evidence="1" id="KW-0472">Membrane</keyword>
<organism evidence="2 3">
    <name type="scientific">Eubacterium uniforme</name>
    <dbReference type="NCBI Taxonomy" id="39495"/>
    <lineage>
        <taxon>Bacteria</taxon>
        <taxon>Bacillati</taxon>
        <taxon>Bacillota</taxon>
        <taxon>Clostridia</taxon>
        <taxon>Eubacteriales</taxon>
        <taxon>Eubacteriaceae</taxon>
        <taxon>Eubacterium</taxon>
    </lineage>
</organism>
<name>A0A1T4W1E1_9FIRM</name>
<evidence type="ECO:0000256" key="1">
    <source>
        <dbReference type="SAM" id="Phobius"/>
    </source>
</evidence>
<dbReference type="RefSeq" id="WP_159444371.1">
    <property type="nucleotide sequence ID" value="NZ_FUXZ01000015.1"/>
</dbReference>
<protein>
    <submittedName>
        <fullName evidence="2">Uncharacterized protein</fullName>
    </submittedName>
</protein>
<dbReference type="AlphaFoldDB" id="A0A1T4W1E1"/>
<evidence type="ECO:0000313" key="3">
    <source>
        <dbReference type="Proteomes" id="UP000190814"/>
    </source>
</evidence>
<reference evidence="2 3" key="1">
    <citation type="submission" date="2017-02" db="EMBL/GenBank/DDBJ databases">
        <authorList>
            <person name="Peterson S.W."/>
        </authorList>
    </citation>
    <scope>NUCLEOTIDE SEQUENCE [LARGE SCALE GENOMIC DNA]</scope>
    <source>
        <strain evidence="2 3">ATCC 35992</strain>
    </source>
</reference>
<evidence type="ECO:0000313" key="2">
    <source>
        <dbReference type="EMBL" id="SKA71076.1"/>
    </source>
</evidence>
<keyword evidence="1" id="KW-1133">Transmembrane helix</keyword>
<keyword evidence="3" id="KW-1185">Reference proteome</keyword>
<gene>
    <name evidence="2" type="ORF">SAMN02745111_02155</name>
</gene>
<feature type="transmembrane region" description="Helical" evidence="1">
    <location>
        <begin position="33"/>
        <end position="49"/>
    </location>
</feature>
<sequence>MKGNRVWIAMLIMGICFIVTGLIQIYWKNYILSVWQIIMGIVEIILALIQRKSEK</sequence>
<dbReference type="EMBL" id="FUXZ01000015">
    <property type="protein sequence ID" value="SKA71076.1"/>
    <property type="molecule type" value="Genomic_DNA"/>
</dbReference>